<evidence type="ECO:0008006" key="9">
    <source>
        <dbReference type="Google" id="ProtNLM"/>
    </source>
</evidence>
<dbReference type="Pfam" id="PF06645">
    <property type="entry name" value="SPC12"/>
    <property type="match status" value="1"/>
</dbReference>
<keyword evidence="4" id="KW-0256">Endoplasmic reticulum</keyword>
<evidence type="ECO:0000256" key="3">
    <source>
        <dbReference type="ARBA" id="ARBA00022692"/>
    </source>
</evidence>
<keyword evidence="5 7" id="KW-1133">Transmembrane helix</keyword>
<feature type="transmembrane region" description="Helical" evidence="7">
    <location>
        <begin position="20"/>
        <end position="39"/>
    </location>
</feature>
<keyword evidence="3 7" id="KW-0812">Transmembrane</keyword>
<keyword evidence="6 7" id="KW-0472">Membrane</keyword>
<dbReference type="Gramene" id="NC8G0218310.1">
    <property type="protein sequence ID" value="NC8G0218310.1:cds"/>
    <property type="gene ID" value="NC8G0218310"/>
</dbReference>
<feature type="transmembrane region" description="Helical" evidence="7">
    <location>
        <begin position="45"/>
        <end position="63"/>
    </location>
</feature>
<organism evidence="8">
    <name type="scientific">Nymphaea colorata</name>
    <name type="common">pocket water lily</name>
    <dbReference type="NCBI Taxonomy" id="210225"/>
    <lineage>
        <taxon>Eukaryota</taxon>
        <taxon>Viridiplantae</taxon>
        <taxon>Streptophyta</taxon>
        <taxon>Embryophyta</taxon>
        <taxon>Tracheophyta</taxon>
        <taxon>Spermatophyta</taxon>
        <taxon>Magnoliopsida</taxon>
        <taxon>Nymphaeales</taxon>
        <taxon>Nymphaeaceae</taxon>
        <taxon>Nymphaea</taxon>
    </lineage>
</organism>
<comment type="subcellular location">
    <subcellularLocation>
        <location evidence="1">Endoplasmic reticulum membrane</location>
        <topology evidence="1">Multi-pass membrane protein</topology>
    </subcellularLocation>
</comment>
<dbReference type="PANTHER" id="PTHR38354">
    <property type="entry name" value="SIGNAL PEPTIDASE COMPLEX-LIKE PROTEIN DTM1"/>
    <property type="match status" value="1"/>
</dbReference>
<evidence type="ECO:0000256" key="7">
    <source>
        <dbReference type="SAM" id="Phobius"/>
    </source>
</evidence>
<sequence length="123" mass="13818">MGREGGAEDGHQAWSAEKVLRYSLFSLAAVVCGVGLYTLSLKKMVVVYLSGLLLIAGVVLPDWEFFERDVSHWTSPRAATQPALRLRSFRSLRSLSPSFTFLCQPERIWNLGYSMIEEISGKY</sequence>
<dbReference type="GO" id="GO:0006465">
    <property type="term" value="P:signal peptide processing"/>
    <property type="evidence" value="ECO:0007669"/>
    <property type="project" value="InterPro"/>
</dbReference>
<name>A0A5K1FRW4_9MAGN</name>
<evidence type="ECO:0000256" key="1">
    <source>
        <dbReference type="ARBA" id="ARBA00004477"/>
    </source>
</evidence>
<dbReference type="GO" id="GO:0048658">
    <property type="term" value="P:anther wall tapetum development"/>
    <property type="evidence" value="ECO:0007669"/>
    <property type="project" value="InterPro"/>
</dbReference>
<protein>
    <recommendedName>
        <fullName evidence="9">Microsomal signal peptidase 12 kDa subunit</fullName>
    </recommendedName>
</protein>
<dbReference type="AlphaFoldDB" id="A0A5K1FRW4"/>
<accession>A0A5K1FRW4</accession>
<evidence type="ECO:0000256" key="4">
    <source>
        <dbReference type="ARBA" id="ARBA00022824"/>
    </source>
</evidence>
<reference evidence="8" key="1">
    <citation type="submission" date="2019-09" db="EMBL/GenBank/DDBJ databases">
        <authorList>
            <person name="Zhang L."/>
        </authorList>
    </citation>
    <scope>NUCLEOTIDE SEQUENCE</scope>
</reference>
<evidence type="ECO:0000256" key="2">
    <source>
        <dbReference type="ARBA" id="ARBA00005245"/>
    </source>
</evidence>
<proteinExistence type="inferred from homology"/>
<dbReference type="PANTHER" id="PTHR38354:SF2">
    <property type="entry name" value="SIGNAL PEPTIDASE COMPLEX-LIKE PROTEIN DTM1"/>
    <property type="match status" value="1"/>
</dbReference>
<evidence type="ECO:0000256" key="5">
    <source>
        <dbReference type="ARBA" id="ARBA00022989"/>
    </source>
</evidence>
<evidence type="ECO:0000313" key="8">
    <source>
        <dbReference type="EMBL" id="VVW66048.1"/>
    </source>
</evidence>
<comment type="similarity">
    <text evidence="2">Belongs to the SPCS1 family.</text>
</comment>
<dbReference type="GO" id="GO:0005787">
    <property type="term" value="C:signal peptidase complex"/>
    <property type="evidence" value="ECO:0007669"/>
    <property type="project" value="InterPro"/>
</dbReference>
<dbReference type="InterPro" id="IPR009542">
    <property type="entry name" value="Spc1/SPCS1"/>
</dbReference>
<dbReference type="EMBL" id="LR721786">
    <property type="protein sequence ID" value="VVW66048.1"/>
    <property type="molecule type" value="Genomic_DNA"/>
</dbReference>
<dbReference type="InterPro" id="IPR039955">
    <property type="entry name" value="DTM1"/>
</dbReference>
<gene>
    <name evidence="8" type="ORF">NYM_LOCUS25755</name>
</gene>
<evidence type="ECO:0000256" key="6">
    <source>
        <dbReference type="ARBA" id="ARBA00023136"/>
    </source>
</evidence>